<dbReference type="Gene3D" id="1.25.40.90">
    <property type="match status" value="1"/>
</dbReference>
<organism evidence="12 13">
    <name type="scientific">Salix brachista</name>
    <dbReference type="NCBI Taxonomy" id="2182728"/>
    <lineage>
        <taxon>Eukaryota</taxon>
        <taxon>Viridiplantae</taxon>
        <taxon>Streptophyta</taxon>
        <taxon>Embryophyta</taxon>
        <taxon>Tracheophyta</taxon>
        <taxon>Spermatophyta</taxon>
        <taxon>Magnoliopsida</taxon>
        <taxon>eudicotyledons</taxon>
        <taxon>Gunneridae</taxon>
        <taxon>Pentapetalae</taxon>
        <taxon>rosids</taxon>
        <taxon>fabids</taxon>
        <taxon>Malpighiales</taxon>
        <taxon>Salicaceae</taxon>
        <taxon>Saliceae</taxon>
        <taxon>Salix</taxon>
    </lineage>
</organism>
<evidence type="ECO:0000256" key="1">
    <source>
        <dbReference type="ARBA" id="ARBA00004132"/>
    </source>
</evidence>
<dbReference type="InterPro" id="IPR014712">
    <property type="entry name" value="ANTH_dom_sf"/>
</dbReference>
<dbReference type="Gene3D" id="2.40.160.200">
    <property type="entry name" value="LURP1-related"/>
    <property type="match status" value="1"/>
</dbReference>
<evidence type="ECO:0000256" key="3">
    <source>
        <dbReference type="ARBA" id="ARBA00004600"/>
    </source>
</evidence>
<dbReference type="GO" id="GO:0048268">
    <property type="term" value="P:clathrin coat assembly"/>
    <property type="evidence" value="ECO:0007669"/>
    <property type="project" value="InterPro"/>
</dbReference>
<comment type="subcellular location">
    <subcellularLocation>
        <location evidence="1">Cytoplasmic vesicle</location>
        <location evidence="1">Clathrin-coated vesicle</location>
    </subcellularLocation>
    <subcellularLocation>
        <location evidence="2">Golgi apparatus</location>
    </subcellularLocation>
    <subcellularLocation>
        <location evidence="3">Membrane</location>
        <location evidence="3">Clathrin-coated pit</location>
    </subcellularLocation>
</comment>
<keyword evidence="8" id="KW-0168">Coated pit</keyword>
<feature type="region of interest" description="Disordered" evidence="10">
    <location>
        <begin position="340"/>
        <end position="389"/>
    </location>
</feature>
<evidence type="ECO:0000313" key="12">
    <source>
        <dbReference type="EMBL" id="KAB5551915.1"/>
    </source>
</evidence>
<dbReference type="Proteomes" id="UP000326939">
    <property type="component" value="Chromosome 6"/>
</dbReference>
<reference evidence="13" key="1">
    <citation type="journal article" date="2019" name="Gigascience">
        <title>De novo genome assembly of the endangered Acer yangbiense, a plant species with extremely small populations endemic to Yunnan Province, China.</title>
        <authorList>
            <person name="Yang J."/>
            <person name="Wariss H.M."/>
            <person name="Tao L."/>
            <person name="Zhang R."/>
            <person name="Yun Q."/>
            <person name="Hollingsworth P."/>
            <person name="Dao Z."/>
            <person name="Luo G."/>
            <person name="Guo H."/>
            <person name="Ma Y."/>
            <person name="Sun W."/>
        </authorList>
    </citation>
    <scope>NUCLEOTIDE SEQUENCE [LARGE SCALE GENOMIC DNA]</scope>
    <source>
        <strain evidence="13">cv. br00</strain>
    </source>
</reference>
<feature type="compositionally biased region" description="Basic and acidic residues" evidence="10">
    <location>
        <begin position="161"/>
        <end position="178"/>
    </location>
</feature>
<keyword evidence="6" id="KW-0333">Golgi apparatus</keyword>
<dbReference type="SUPFAM" id="SSF54518">
    <property type="entry name" value="Tubby C-terminal domain-like"/>
    <property type="match status" value="1"/>
</dbReference>
<dbReference type="Pfam" id="PF07651">
    <property type="entry name" value="ANTH"/>
    <property type="match status" value="1"/>
</dbReference>
<sequence>MALRKAIGAVKDQTSIIAKVAANASPELEILVVKATSHDEDPADEKYYREIISLISSSRGYVNACVATISKRIRKTRDWIVALKALMLIHRVLIDGHPSFEEEILYATRRGIRVLNMSDFRDEAHSNSWDHTGFVRFYAMYLDEKVEFAVFERRVREDERKFDEGDDESGRRENRDDFEYGMPKRSRSYGELNGDMSKREKKKEITPIKEMKPERLLGILDQQLRILDRVLACRPTGMAKNDRLVLVSLYQMVKESFGLYTEICEALGVLLDRFTEMEYAYCLKGFDIYAGAAKIINDLVMFYGWCKDMGIGSSSEYPEVKKITENLLGTLGEFLQEMTNRRTKSSERSMRENVPAKQEQEPEMNEVKALPPPESYTPPPLPELQPKPQPQQVTEDFINLKDNGISADEQGNELALALFSGPPTTNTNGVWVAFSSDGEPEVTSAWQTPSAQSGQADWELTLVESASNLSKQKATSGGGFDQFLLNGMYDQGLVRQHVSTRQLTGGSASSVALPGVDKSATKIADMERKHHLQASLWQHYGRDGIHGQASLAKISGTSGFYGPNTHPLMMPSGMPHVNGMGHQGGLLLLLREMIVDEKFCFKEETSLTVHKTSVFFPGDGFLVYDPNREIILRFDSYGSDSEPKDELVLMDASGKGLLTLHRKKPSLRQRWEGFLGERKEDHQEPTFSVCRSSIIARSNLVVEVFGDPGEEYHIRGSYSKRRCAVFNTSSENSSKEQVAVIKRKVDPTTHVMLGKDVFWLCVRPGFDGAFAMGLVLVLDQMYGDTADGDVREVDPTSEDFSS</sequence>
<dbReference type="GO" id="GO:0005905">
    <property type="term" value="C:clathrin-coated pit"/>
    <property type="evidence" value="ECO:0007669"/>
    <property type="project" value="UniProtKB-SubCell"/>
</dbReference>
<keyword evidence="7" id="KW-0472">Membrane</keyword>
<dbReference type="InterPro" id="IPR013809">
    <property type="entry name" value="ENTH"/>
</dbReference>
<protein>
    <recommendedName>
        <fullName evidence="11">ENTH domain-containing protein</fullName>
    </recommendedName>
</protein>
<evidence type="ECO:0000256" key="8">
    <source>
        <dbReference type="ARBA" id="ARBA00023176"/>
    </source>
</evidence>
<dbReference type="GO" id="GO:0005546">
    <property type="term" value="F:phosphatidylinositol-4,5-bisphosphate binding"/>
    <property type="evidence" value="ECO:0007669"/>
    <property type="project" value="TreeGrafter"/>
</dbReference>
<dbReference type="SMART" id="SM00273">
    <property type="entry name" value="ENTH"/>
    <property type="match status" value="1"/>
</dbReference>
<feature type="compositionally biased region" description="Pro residues" evidence="10">
    <location>
        <begin position="370"/>
        <end position="389"/>
    </location>
</feature>
<feature type="region of interest" description="Disordered" evidence="10">
    <location>
        <begin position="161"/>
        <end position="193"/>
    </location>
</feature>
<evidence type="ECO:0000256" key="10">
    <source>
        <dbReference type="SAM" id="MobiDB-lite"/>
    </source>
</evidence>
<proteinExistence type="inferred from homology"/>
<keyword evidence="5" id="KW-0254">Endocytosis</keyword>
<comment type="similarity">
    <text evidence="4">Belongs to the LOR family.</text>
</comment>
<dbReference type="EMBL" id="VDCV01000006">
    <property type="protein sequence ID" value="KAB5551915.1"/>
    <property type="molecule type" value="Genomic_DNA"/>
</dbReference>
<dbReference type="InterPro" id="IPR038595">
    <property type="entry name" value="LOR_sf"/>
</dbReference>
<evidence type="ECO:0000256" key="7">
    <source>
        <dbReference type="ARBA" id="ARBA00023136"/>
    </source>
</evidence>
<dbReference type="SUPFAM" id="SSF48464">
    <property type="entry name" value="ENTH/VHS domain"/>
    <property type="match status" value="1"/>
</dbReference>
<dbReference type="Gene3D" id="1.20.58.150">
    <property type="entry name" value="ANTH domain"/>
    <property type="match status" value="1"/>
</dbReference>
<dbReference type="CDD" id="cd16987">
    <property type="entry name" value="ANTH_N_AP180_plant"/>
    <property type="match status" value="1"/>
</dbReference>
<dbReference type="FunFam" id="1.20.58.150:FF:000005">
    <property type="entry name" value="putative clathrin assembly protein At2g25430"/>
    <property type="match status" value="1"/>
</dbReference>
<accession>A0A5N5M9Y0</accession>
<name>A0A5N5M9Y0_9ROSI</name>
<dbReference type="InterPro" id="IPR011417">
    <property type="entry name" value="ANTH_dom"/>
</dbReference>
<dbReference type="GO" id="GO:0032050">
    <property type="term" value="F:clathrin heavy chain binding"/>
    <property type="evidence" value="ECO:0007669"/>
    <property type="project" value="TreeGrafter"/>
</dbReference>
<dbReference type="InterPro" id="IPR025659">
    <property type="entry name" value="Tubby-like_C"/>
</dbReference>
<evidence type="ECO:0000256" key="2">
    <source>
        <dbReference type="ARBA" id="ARBA00004555"/>
    </source>
</evidence>
<dbReference type="FunFam" id="1.25.40.90:FF:000019">
    <property type="entry name" value="Clathrin coat assembly protein"/>
    <property type="match status" value="1"/>
</dbReference>
<dbReference type="Pfam" id="PF04525">
    <property type="entry name" value="LOR"/>
    <property type="match status" value="1"/>
</dbReference>
<dbReference type="GO" id="GO:0005794">
    <property type="term" value="C:Golgi apparatus"/>
    <property type="evidence" value="ECO:0007669"/>
    <property type="project" value="UniProtKB-SubCell"/>
</dbReference>
<comment type="caution">
    <text evidence="12">The sequence shown here is derived from an EMBL/GenBank/DDBJ whole genome shotgun (WGS) entry which is preliminary data.</text>
</comment>
<dbReference type="AlphaFoldDB" id="A0A5N5M9Y0"/>
<dbReference type="GO" id="GO:0030136">
    <property type="term" value="C:clathrin-coated vesicle"/>
    <property type="evidence" value="ECO:0007669"/>
    <property type="project" value="UniProtKB-SubCell"/>
</dbReference>
<evidence type="ECO:0000313" key="13">
    <source>
        <dbReference type="Proteomes" id="UP000326939"/>
    </source>
</evidence>
<keyword evidence="9" id="KW-0968">Cytoplasmic vesicle</keyword>
<dbReference type="GO" id="GO:0072583">
    <property type="term" value="P:clathrin-dependent endocytosis"/>
    <property type="evidence" value="ECO:0007669"/>
    <property type="project" value="InterPro"/>
</dbReference>
<evidence type="ECO:0000256" key="5">
    <source>
        <dbReference type="ARBA" id="ARBA00022583"/>
    </source>
</evidence>
<dbReference type="PROSITE" id="PS50942">
    <property type="entry name" value="ENTH"/>
    <property type="match status" value="1"/>
</dbReference>
<evidence type="ECO:0000256" key="9">
    <source>
        <dbReference type="ARBA" id="ARBA00023329"/>
    </source>
</evidence>
<dbReference type="PANTHER" id="PTHR22951:SF62">
    <property type="entry name" value="ASSEMBLY PLANT-LIKE PROTEIN, PUTATIVE-RELATED"/>
    <property type="match status" value="1"/>
</dbReference>
<dbReference type="GO" id="GO:0006900">
    <property type="term" value="P:vesicle budding from membrane"/>
    <property type="evidence" value="ECO:0007669"/>
    <property type="project" value="TreeGrafter"/>
</dbReference>
<dbReference type="SUPFAM" id="SSF89009">
    <property type="entry name" value="GAT-like domain"/>
    <property type="match status" value="1"/>
</dbReference>
<dbReference type="GO" id="GO:0000149">
    <property type="term" value="F:SNARE binding"/>
    <property type="evidence" value="ECO:0007669"/>
    <property type="project" value="TreeGrafter"/>
</dbReference>
<gene>
    <name evidence="12" type="ORF">DKX38_009226</name>
</gene>
<dbReference type="InterPro" id="IPR008942">
    <property type="entry name" value="ENTH_VHS"/>
</dbReference>
<evidence type="ECO:0000256" key="6">
    <source>
        <dbReference type="ARBA" id="ARBA00023034"/>
    </source>
</evidence>
<dbReference type="PANTHER" id="PTHR22951">
    <property type="entry name" value="CLATHRIN ASSEMBLY PROTEIN"/>
    <property type="match status" value="1"/>
</dbReference>
<dbReference type="InterPro" id="IPR007612">
    <property type="entry name" value="LOR"/>
</dbReference>
<dbReference type="InterPro" id="IPR045192">
    <property type="entry name" value="AP180-like"/>
</dbReference>
<keyword evidence="13" id="KW-1185">Reference proteome</keyword>
<feature type="domain" description="ENTH" evidence="11">
    <location>
        <begin position="20"/>
        <end position="156"/>
    </location>
</feature>
<dbReference type="GO" id="GO:0005545">
    <property type="term" value="F:1-phosphatidylinositol binding"/>
    <property type="evidence" value="ECO:0007669"/>
    <property type="project" value="InterPro"/>
</dbReference>
<evidence type="ECO:0000256" key="4">
    <source>
        <dbReference type="ARBA" id="ARBA00005437"/>
    </source>
</evidence>
<dbReference type="InterPro" id="IPR048050">
    <property type="entry name" value="ANTH_N_plant"/>
</dbReference>
<evidence type="ECO:0000259" key="11">
    <source>
        <dbReference type="PROSITE" id="PS50942"/>
    </source>
</evidence>